<dbReference type="Gene3D" id="1.20.58.530">
    <property type="match status" value="1"/>
</dbReference>
<keyword evidence="2" id="KW-0547">Nucleotide-binding</keyword>
<dbReference type="GO" id="GO:0005524">
    <property type="term" value="F:ATP binding"/>
    <property type="evidence" value="ECO:0007669"/>
    <property type="project" value="UniProtKB-KW"/>
</dbReference>
<dbReference type="Gene3D" id="1.20.120.720">
    <property type="entry name" value="Myosin VI head, motor domain, U50 subdomain"/>
    <property type="match status" value="1"/>
</dbReference>
<dbReference type="PANTHER" id="PTHR13140:SF802">
    <property type="entry name" value="UNCONVENTIONAL MYOSIN-IB ISOFORM X1"/>
    <property type="match status" value="1"/>
</dbReference>
<dbReference type="PANTHER" id="PTHR13140">
    <property type="entry name" value="MYOSIN"/>
    <property type="match status" value="1"/>
</dbReference>
<evidence type="ECO:0000313" key="11">
    <source>
        <dbReference type="Proteomes" id="UP001634394"/>
    </source>
</evidence>
<reference evidence="10 11" key="1">
    <citation type="submission" date="2024-11" db="EMBL/GenBank/DDBJ databases">
        <title>Chromosome-level genome assembly of the freshwater bivalve Anodonta woodiana.</title>
        <authorList>
            <person name="Chen X."/>
        </authorList>
    </citation>
    <scope>NUCLEOTIDE SEQUENCE [LARGE SCALE GENOMIC DNA]</scope>
    <source>
        <strain evidence="10">MN2024</strain>
        <tissue evidence="10">Gills</tissue>
    </source>
</reference>
<sequence>MQVIGFTKMEINLVFILVASILKIGNVTFVEKINPNGTDGCEIESPAELSEVAELIGCTLQNLSCALTQKTVEVHGEKLITDLTTAGAYYAQDALCKAIYSRLFSWLVRRINDSIRVKTDHKTKVMGVLDIYGFEVFQNNGFEQFIINYCNEKLQQIFIELTLKEEQEEYVKEGIQWINVDYFNNAVICDLIEKNNVGLLALLDEECLRPGNSTHLTLLEKFNAACKDHPHYESRKLRKNQSDRTLPHDSFRLKHYAGNVVYRVEEFIDKNNDLLFRDLSQAMFRCKHSLLKTLFIEGGPTQKSLKRPVTAGYQFKVSVAELMKNLLSKNPNYIRCIKPNDDKQAEVFDVRIVQHQFRYLGLLENVRVRRAGYAFRQVYSLFLYRYRMLTKETWPFWKGEPRAGVGVILKSHIADKAEYAFGKSKIFIRNPRTLFQLEEKRRDKMHDLATLIQKIWKGWKQRALYQQMRHSQIIIATQWRGYWGRKCYREKKKATLVLQTYCRRWKAMKELAYLKHEKRKVWAADVIRKHYVGWKVRKETKSRFRKIAGQNIARFLKIALKKQFLLKTLKSLPSMSPSDDRWPECSPLYKEASNNLRKLHHRWRCRKYRESKTEAEKYIMREKLTASELFKGKKKSYPYSVPQPFKGDYLNLCQNPAWKKIYERTHDNHVVFADLVQKINRANGKLVQHLLVVSTQAVLLIDHRTMMVKYRFPLSCLQQLSISPNLDHLLVFHLKKPDNGDTLTKKGDLIIANKHELEIVTKVYLAVQNQTGKTPQVQIWDQFTGQFGKKSIRIIFKPADEELSPGTIRVKRQKNLIEIQQS</sequence>
<dbReference type="Pfam" id="PF00063">
    <property type="entry name" value="Myosin_head"/>
    <property type="match status" value="1"/>
</dbReference>
<keyword evidence="5" id="KW-0505">Motor protein</keyword>
<dbReference type="Proteomes" id="UP001634394">
    <property type="component" value="Unassembled WGS sequence"/>
</dbReference>
<dbReference type="Gene3D" id="3.40.850.10">
    <property type="entry name" value="Kinesin motor domain"/>
    <property type="match status" value="1"/>
</dbReference>
<keyword evidence="11" id="KW-1185">Reference proteome</keyword>
<feature type="domain" description="TH1" evidence="9">
    <location>
        <begin position="634"/>
        <end position="821"/>
    </location>
</feature>
<dbReference type="SMART" id="SM00015">
    <property type="entry name" value="IQ"/>
    <property type="match status" value="4"/>
</dbReference>
<dbReference type="SMART" id="SM00242">
    <property type="entry name" value="MYSc"/>
    <property type="match status" value="1"/>
</dbReference>
<organism evidence="10 11">
    <name type="scientific">Sinanodonta woodiana</name>
    <name type="common">Chinese pond mussel</name>
    <name type="synonym">Anodonta woodiana</name>
    <dbReference type="NCBI Taxonomy" id="1069815"/>
    <lineage>
        <taxon>Eukaryota</taxon>
        <taxon>Metazoa</taxon>
        <taxon>Spiralia</taxon>
        <taxon>Lophotrochozoa</taxon>
        <taxon>Mollusca</taxon>
        <taxon>Bivalvia</taxon>
        <taxon>Autobranchia</taxon>
        <taxon>Heteroconchia</taxon>
        <taxon>Palaeoheterodonta</taxon>
        <taxon>Unionida</taxon>
        <taxon>Unionoidea</taxon>
        <taxon>Unionidae</taxon>
        <taxon>Unioninae</taxon>
        <taxon>Sinanodonta</taxon>
    </lineage>
</organism>
<keyword evidence="4 7" id="KW-0518">Myosin</keyword>
<feature type="domain" description="Myosin motor" evidence="8">
    <location>
        <begin position="1"/>
        <end position="442"/>
    </location>
</feature>
<dbReference type="InterPro" id="IPR027417">
    <property type="entry name" value="P-loop_NTPase"/>
</dbReference>
<evidence type="ECO:0000313" key="10">
    <source>
        <dbReference type="EMBL" id="KAL3836985.1"/>
    </source>
</evidence>
<dbReference type="GO" id="GO:0003779">
    <property type="term" value="F:actin binding"/>
    <property type="evidence" value="ECO:0007669"/>
    <property type="project" value="UniProtKB-KW"/>
</dbReference>
<dbReference type="Gene3D" id="1.20.5.190">
    <property type="match status" value="1"/>
</dbReference>
<comment type="similarity">
    <text evidence="1 7">Belongs to the TRAFAC class myosin-kinesin ATPase superfamily. Myosin family.</text>
</comment>
<dbReference type="PROSITE" id="PS51456">
    <property type="entry name" value="MYOSIN_MOTOR"/>
    <property type="match status" value="1"/>
</dbReference>
<dbReference type="Pfam" id="PF00612">
    <property type="entry name" value="IQ"/>
    <property type="match status" value="2"/>
</dbReference>
<dbReference type="PROSITE" id="PS50096">
    <property type="entry name" value="IQ"/>
    <property type="match status" value="2"/>
</dbReference>
<comment type="caution">
    <text evidence="7">Lacks conserved residue(s) required for the propagation of feature annotation.</text>
</comment>
<dbReference type="SUPFAM" id="SSF52540">
    <property type="entry name" value="P-loop containing nucleoside triphosphate hydrolases"/>
    <property type="match status" value="1"/>
</dbReference>
<evidence type="ECO:0000256" key="5">
    <source>
        <dbReference type="ARBA" id="ARBA00023175"/>
    </source>
</evidence>
<dbReference type="InterPro" id="IPR000048">
    <property type="entry name" value="IQ_motif_EF-hand-BS"/>
</dbReference>
<dbReference type="Pfam" id="PF06017">
    <property type="entry name" value="Myosin_TH1"/>
    <property type="match status" value="1"/>
</dbReference>
<evidence type="ECO:0000256" key="4">
    <source>
        <dbReference type="ARBA" id="ARBA00023123"/>
    </source>
</evidence>
<protein>
    <submittedName>
        <fullName evidence="10">Uncharacterized protein</fullName>
    </submittedName>
</protein>
<dbReference type="PRINTS" id="PR00193">
    <property type="entry name" value="MYOSINHEAVY"/>
</dbReference>
<evidence type="ECO:0000256" key="3">
    <source>
        <dbReference type="ARBA" id="ARBA00022840"/>
    </source>
</evidence>
<evidence type="ECO:0000256" key="1">
    <source>
        <dbReference type="ARBA" id="ARBA00008314"/>
    </source>
</evidence>
<feature type="region of interest" description="Actin-binding" evidence="7">
    <location>
        <begin position="319"/>
        <end position="341"/>
    </location>
</feature>
<dbReference type="CDD" id="cd23767">
    <property type="entry name" value="IQCD"/>
    <property type="match status" value="1"/>
</dbReference>
<evidence type="ECO:0000259" key="9">
    <source>
        <dbReference type="PROSITE" id="PS51757"/>
    </source>
</evidence>
<evidence type="ECO:0000259" key="8">
    <source>
        <dbReference type="PROSITE" id="PS51456"/>
    </source>
</evidence>
<proteinExistence type="inferred from homology"/>
<dbReference type="InterPro" id="IPR036961">
    <property type="entry name" value="Kinesin_motor_dom_sf"/>
</dbReference>
<dbReference type="EMBL" id="JBJQND010000018">
    <property type="protein sequence ID" value="KAL3836985.1"/>
    <property type="molecule type" value="Genomic_DNA"/>
</dbReference>
<keyword evidence="6 7" id="KW-0009">Actin-binding</keyword>
<dbReference type="InterPro" id="IPR010926">
    <property type="entry name" value="Myosin_TH1"/>
</dbReference>
<gene>
    <name evidence="10" type="ORF">ACJMK2_022378</name>
</gene>
<dbReference type="AlphaFoldDB" id="A0ABD3TJV1"/>
<comment type="caution">
    <text evidence="10">The sequence shown here is derived from an EMBL/GenBank/DDBJ whole genome shotgun (WGS) entry which is preliminary data.</text>
</comment>
<dbReference type="GO" id="GO:0016459">
    <property type="term" value="C:myosin complex"/>
    <property type="evidence" value="ECO:0007669"/>
    <property type="project" value="UniProtKB-KW"/>
</dbReference>
<evidence type="ECO:0000256" key="7">
    <source>
        <dbReference type="PROSITE-ProRule" id="PRU00782"/>
    </source>
</evidence>
<evidence type="ECO:0000256" key="6">
    <source>
        <dbReference type="ARBA" id="ARBA00023203"/>
    </source>
</evidence>
<dbReference type="PROSITE" id="PS51757">
    <property type="entry name" value="TH1"/>
    <property type="match status" value="1"/>
</dbReference>
<accession>A0ABD3TJV1</accession>
<dbReference type="InterPro" id="IPR001609">
    <property type="entry name" value="Myosin_head_motor_dom-like"/>
</dbReference>
<keyword evidence="3" id="KW-0067">ATP-binding</keyword>
<name>A0ABD3TJV1_SINWO</name>
<dbReference type="FunFam" id="1.20.58.530:FF:000004">
    <property type="entry name" value="Unconventional myosin ID"/>
    <property type="match status" value="1"/>
</dbReference>
<evidence type="ECO:0000256" key="2">
    <source>
        <dbReference type="ARBA" id="ARBA00022741"/>
    </source>
</evidence>
<dbReference type="Gene3D" id="1.20.5.4820">
    <property type="match status" value="1"/>
</dbReference>